<dbReference type="EMBL" id="LEKT01000008">
    <property type="protein sequence ID" value="KMO87211.1"/>
    <property type="molecule type" value="Genomic_DNA"/>
</dbReference>
<dbReference type="FunCoup" id="A0A0J6ZQH8">
    <property type="interactions" value="58"/>
</dbReference>
<dbReference type="InterPro" id="IPR018330">
    <property type="entry name" value="RecT_fam"/>
</dbReference>
<name>A0A0J6ZQH8_9FIRM</name>
<reference evidence="2 3" key="1">
    <citation type="submission" date="2015-06" db="EMBL/GenBank/DDBJ databases">
        <title>Draft genome sequence of beer spoilage bacterium Megasphaera cerevisiae type strain 20462.</title>
        <authorList>
            <person name="Kutumbaka K."/>
            <person name="Pasmowitz J."/>
            <person name="Mategko J."/>
            <person name="Reyes D."/>
            <person name="Friedrich A."/>
            <person name="Han S."/>
            <person name="Martens-Habbena W."/>
            <person name="Neal-McKinney J."/>
            <person name="Janagama H.K."/>
            <person name="Nadala C."/>
            <person name="Samadpour M."/>
        </authorList>
    </citation>
    <scope>NUCLEOTIDE SEQUENCE [LARGE SCALE GENOMIC DNA]</scope>
    <source>
        <strain evidence="2 3">DSM 20462</strain>
    </source>
</reference>
<gene>
    <name evidence="2" type="ORF">AB840_04055</name>
</gene>
<evidence type="ECO:0008006" key="4">
    <source>
        <dbReference type="Google" id="ProtNLM"/>
    </source>
</evidence>
<dbReference type="InParanoid" id="A0A0J6ZQH8"/>
<accession>A0A0J6ZQH8</accession>
<proteinExistence type="predicted"/>
<evidence type="ECO:0000256" key="1">
    <source>
        <dbReference type="SAM" id="MobiDB-lite"/>
    </source>
</evidence>
<protein>
    <recommendedName>
        <fullName evidence="4">Recombinase RecT</fullName>
    </recommendedName>
</protein>
<feature type="region of interest" description="Disordered" evidence="1">
    <location>
        <begin position="277"/>
        <end position="304"/>
    </location>
</feature>
<keyword evidence="3" id="KW-1185">Reference proteome</keyword>
<dbReference type="AlphaFoldDB" id="A0A0J6ZQH8"/>
<dbReference type="Pfam" id="PF03837">
    <property type="entry name" value="RecT"/>
    <property type="match status" value="1"/>
</dbReference>
<dbReference type="RefSeq" id="WP_053078133.1">
    <property type="nucleotide sequence ID" value="NZ_FUXD01000008.1"/>
</dbReference>
<evidence type="ECO:0000313" key="2">
    <source>
        <dbReference type="EMBL" id="KMO87211.1"/>
    </source>
</evidence>
<dbReference type="OrthoDB" id="1045432at2"/>
<evidence type="ECO:0000313" key="3">
    <source>
        <dbReference type="Proteomes" id="UP000036503"/>
    </source>
</evidence>
<feature type="compositionally biased region" description="Basic and acidic residues" evidence="1">
    <location>
        <begin position="283"/>
        <end position="298"/>
    </location>
</feature>
<dbReference type="PATRIC" id="fig|1122219.3.peg.3116"/>
<sequence length="304" mass="34185">MANVKGGVIVASKNHSAETNGTQKNIAALFNVMLSKDGYQKRFNELLGKRVPQFIGSLVAMMNGDSNLQHVFYDAPITIIQAALKAAAYDLPIDPGLGYAYIVPFKNKQKDGSSRYEATFIMGYKGMNQLALRSGAYKKINVIDVRDGELKSYNRLTEEIEFDFIEDDDEREKRAIIGYCGYFQLINGMEKTIYMTKKQIEQHEKKFRKGQYMGKVWREDYDSMACKTVFRKLIGKWGIMSVNYQTADSSTIAAATAIAQGQFDDEDLTPKQTIDMETGEVLPADHGDQPQSEDDKILEASLNL</sequence>
<dbReference type="InterPro" id="IPR004590">
    <property type="entry name" value="ssDNA_annealing_RecT"/>
</dbReference>
<dbReference type="GO" id="GO:0006259">
    <property type="term" value="P:DNA metabolic process"/>
    <property type="evidence" value="ECO:0007669"/>
    <property type="project" value="InterPro"/>
</dbReference>
<comment type="caution">
    <text evidence="2">The sequence shown here is derived from an EMBL/GenBank/DDBJ whole genome shotgun (WGS) entry which is preliminary data.</text>
</comment>
<dbReference type="Proteomes" id="UP000036503">
    <property type="component" value="Unassembled WGS sequence"/>
</dbReference>
<dbReference type="NCBIfam" id="TIGR00616">
    <property type="entry name" value="rect"/>
    <property type="match status" value="1"/>
</dbReference>
<dbReference type="GO" id="GO:0003677">
    <property type="term" value="F:DNA binding"/>
    <property type="evidence" value="ECO:0007669"/>
    <property type="project" value="InterPro"/>
</dbReference>
<organism evidence="2 3">
    <name type="scientific">Megasphaera cerevisiae DSM 20462</name>
    <dbReference type="NCBI Taxonomy" id="1122219"/>
    <lineage>
        <taxon>Bacteria</taxon>
        <taxon>Bacillati</taxon>
        <taxon>Bacillota</taxon>
        <taxon>Negativicutes</taxon>
        <taxon>Veillonellales</taxon>
        <taxon>Veillonellaceae</taxon>
        <taxon>Megasphaera</taxon>
    </lineage>
</organism>